<reference evidence="1" key="3">
    <citation type="submission" date="2012-09" db="EMBL/GenBank/DDBJ databases">
        <authorList>
            <consortium name="VectorBase"/>
        </authorList>
    </citation>
    <scope>NUCLEOTIDE SEQUENCE</scope>
    <source>
        <strain evidence="1">Liverpool</strain>
    </source>
</reference>
<reference evidence="1" key="1">
    <citation type="submission" date="2005-10" db="EMBL/GenBank/DDBJ databases">
        <authorList>
            <person name="Loftus B.J."/>
            <person name="Nene V.M."/>
            <person name="Hannick L.I."/>
            <person name="Bidwell S."/>
            <person name="Haas B."/>
            <person name="Amedeo P."/>
            <person name="Orvis J."/>
            <person name="Wortman J.R."/>
            <person name="White O.R."/>
            <person name="Salzberg S."/>
            <person name="Shumway M."/>
            <person name="Koo H."/>
            <person name="Zhao Y."/>
            <person name="Holmes M."/>
            <person name="Miller J."/>
            <person name="Schatz M."/>
            <person name="Pop M."/>
            <person name="Pai G."/>
            <person name="Utterback T."/>
            <person name="Rogers Y.-H."/>
            <person name="Kravitz S."/>
            <person name="Fraser C.M."/>
        </authorList>
    </citation>
    <scope>NUCLEOTIDE SEQUENCE</scope>
    <source>
        <strain evidence="1">Liverpool</strain>
    </source>
</reference>
<proteinExistence type="predicted"/>
<gene>
    <name evidence="1" type="ORF">AaeL_AAEL001026</name>
</gene>
<dbReference type="EMBL" id="CH477206">
    <property type="protein sequence ID" value="EAT47894.1"/>
    <property type="molecule type" value="Genomic_DNA"/>
</dbReference>
<organism evidence="1 2">
    <name type="scientific">Aedes aegypti</name>
    <name type="common">Yellowfever mosquito</name>
    <name type="synonym">Culex aegypti</name>
    <dbReference type="NCBI Taxonomy" id="7159"/>
    <lineage>
        <taxon>Eukaryota</taxon>
        <taxon>Metazoa</taxon>
        <taxon>Ecdysozoa</taxon>
        <taxon>Arthropoda</taxon>
        <taxon>Hexapoda</taxon>
        <taxon>Insecta</taxon>
        <taxon>Pterygota</taxon>
        <taxon>Neoptera</taxon>
        <taxon>Endopterygota</taxon>
        <taxon>Diptera</taxon>
        <taxon>Nematocera</taxon>
        <taxon>Culicoidea</taxon>
        <taxon>Culicidae</taxon>
        <taxon>Culicinae</taxon>
        <taxon>Aedini</taxon>
        <taxon>Aedes</taxon>
        <taxon>Stegomyia</taxon>
    </lineage>
</organism>
<dbReference type="AlphaFoldDB" id="Q17ME4"/>
<dbReference type="Proteomes" id="UP000682892">
    <property type="component" value="Chromosome 3"/>
</dbReference>
<dbReference type="HOGENOM" id="CLU_122527_0_0_1"/>
<name>Q17ME4_AEDAE</name>
<evidence type="ECO:0000313" key="1">
    <source>
        <dbReference type="EMBL" id="EAT47894.1"/>
    </source>
</evidence>
<sequence length="191" mass="21119">MGSTGGALTARDLPFLHDVHVPPEEVDAAISVPAAYIIFYRDPCSASLNEDDNHTIKLVGNAQRKAVTLAKTCENTNELRECRAPKDWSILALQNSRTGKSHYLVICKCPPHYRLEGPLAHDQPTYAGLPGINVYGMLCVPPESYAPKPLKTPSSQSIYNKWKVRPAPVSSYRDTEYRSFQNATMASDDVE</sequence>
<evidence type="ECO:0000313" key="2">
    <source>
        <dbReference type="Proteomes" id="UP000682892"/>
    </source>
</evidence>
<dbReference type="PhylomeDB" id="Q17ME4"/>
<dbReference type="OMA" id="ANVYNKW"/>
<dbReference type="PaxDb" id="7159-AAEL001026-PA"/>
<reference evidence="1" key="2">
    <citation type="journal article" date="2007" name="Science">
        <title>Genome sequence of Aedes aegypti, a major arbovirus vector.</title>
        <authorList>
            <person name="Nene V."/>
            <person name="Wortman J.R."/>
            <person name="Lawson D."/>
            <person name="Haas B."/>
            <person name="Kodira C."/>
            <person name="Tu Z.J."/>
            <person name="Loftus B."/>
            <person name="Xi Z."/>
            <person name="Megy K."/>
            <person name="Grabherr M."/>
            <person name="Ren Q."/>
            <person name="Zdobnov E.M."/>
            <person name="Lobo N.F."/>
            <person name="Campbell K.S."/>
            <person name="Brown S.E."/>
            <person name="Bonaldo M.F."/>
            <person name="Zhu J."/>
            <person name="Sinkins S.P."/>
            <person name="Hogenkamp D.G."/>
            <person name="Amedeo P."/>
            <person name="Arensburger P."/>
            <person name="Atkinson P.W."/>
            <person name="Bidwell S."/>
            <person name="Biedler J."/>
            <person name="Birney E."/>
            <person name="Bruggner R.V."/>
            <person name="Costas J."/>
            <person name="Coy M.R."/>
            <person name="Crabtree J."/>
            <person name="Crawford M."/>
            <person name="Debruyn B."/>
            <person name="Decaprio D."/>
            <person name="Eiglmeier K."/>
            <person name="Eisenstadt E."/>
            <person name="El-Dorry H."/>
            <person name="Gelbart W.M."/>
            <person name="Gomes S.L."/>
            <person name="Hammond M."/>
            <person name="Hannick L.I."/>
            <person name="Hogan J.R."/>
            <person name="Holmes M.H."/>
            <person name="Jaffe D."/>
            <person name="Johnston J.S."/>
            <person name="Kennedy R.C."/>
            <person name="Koo H."/>
            <person name="Kravitz S."/>
            <person name="Kriventseva E.V."/>
            <person name="Kulp D."/>
            <person name="Labutti K."/>
            <person name="Lee E."/>
            <person name="Li S."/>
            <person name="Lovin D.D."/>
            <person name="Mao C."/>
            <person name="Mauceli E."/>
            <person name="Menck C.F."/>
            <person name="Miller J.R."/>
            <person name="Montgomery P."/>
            <person name="Mori A."/>
            <person name="Nascimento A.L."/>
            <person name="Naveira H.F."/>
            <person name="Nusbaum C."/>
            <person name="O'leary S."/>
            <person name="Orvis J."/>
            <person name="Pertea M."/>
            <person name="Quesneville H."/>
            <person name="Reidenbach K.R."/>
            <person name="Rogers Y.H."/>
            <person name="Roth C.W."/>
            <person name="Schneider J.R."/>
            <person name="Schatz M."/>
            <person name="Shumway M."/>
            <person name="Stanke M."/>
            <person name="Stinson E.O."/>
            <person name="Tubio J.M."/>
            <person name="Vanzee J.P."/>
            <person name="Verjovski-Almeida S."/>
            <person name="Werner D."/>
            <person name="White O."/>
            <person name="Wyder S."/>
            <person name="Zeng Q."/>
            <person name="Zhao Q."/>
            <person name="Zhao Y."/>
            <person name="Hill C.A."/>
            <person name="Raikhel A.S."/>
            <person name="Soares M.B."/>
            <person name="Knudson D.L."/>
            <person name="Lee N.H."/>
            <person name="Galagan J."/>
            <person name="Salzberg S.L."/>
            <person name="Paulsen I.T."/>
            <person name="Dimopoulos G."/>
            <person name="Collins F.H."/>
            <person name="Birren B."/>
            <person name="Fraser-Liggett C.M."/>
            <person name="Severson D.W."/>
        </authorList>
    </citation>
    <scope>NUCLEOTIDE SEQUENCE [LARGE SCALE GENOMIC DNA]</scope>
    <source>
        <strain evidence="1">Liverpool</strain>
    </source>
</reference>
<dbReference type="eggNOG" id="ENOG502QUBN">
    <property type="taxonomic scope" value="Eukaryota"/>
</dbReference>
<accession>Q17ME4</accession>
<protein>
    <submittedName>
        <fullName evidence="1">AAEL001026-PA</fullName>
    </submittedName>
</protein>
<dbReference type="VEuPathDB" id="VectorBase:AAEL024627"/>